<dbReference type="RefSeq" id="WP_013032388.1">
    <property type="nucleotide sequence ID" value="NC_013960.1"/>
</dbReference>
<dbReference type="AlphaFoldDB" id="D5C0H1"/>
<evidence type="ECO:0000313" key="3">
    <source>
        <dbReference type="Proteomes" id="UP000001844"/>
    </source>
</evidence>
<dbReference type="OrthoDB" id="256696at2"/>
<proteinExistence type="predicted"/>
<dbReference type="EMBL" id="CP001798">
    <property type="protein sequence ID" value="ADE14497.1"/>
    <property type="molecule type" value="Genomic_DNA"/>
</dbReference>
<keyword evidence="3" id="KW-1185">Reference proteome</keyword>
<keyword evidence="1" id="KW-0472">Membrane</keyword>
<evidence type="ECO:0000256" key="1">
    <source>
        <dbReference type="SAM" id="Phobius"/>
    </source>
</evidence>
<keyword evidence="1" id="KW-1133">Transmembrane helix</keyword>
<feature type="transmembrane region" description="Helical" evidence="1">
    <location>
        <begin position="12"/>
        <end position="34"/>
    </location>
</feature>
<name>D5C0H1_NITHN</name>
<reference evidence="3" key="1">
    <citation type="submission" date="2010-04" db="EMBL/GenBank/DDBJ databases">
        <title>Complete genome sequence of Nitrosococcus halophilus Nc4, a salt-adapted, aerobic obligate ammonia-oxidizing sulfur purple bacterium.</title>
        <authorList>
            <consortium name="US DOE Joint Genome Institute"/>
            <person name="Campbell M.A."/>
            <person name="Malfatti S.A."/>
            <person name="Chain P.S.G."/>
            <person name="Heidelberg J.F."/>
            <person name="Ward B.B."/>
            <person name="Klotz M.G."/>
        </authorList>
    </citation>
    <scope>NUCLEOTIDE SEQUENCE [LARGE SCALE GENOMIC DNA]</scope>
    <source>
        <strain evidence="3">Nc4</strain>
    </source>
</reference>
<accession>D5C0H1</accession>
<sequence>MNKQAVWFRRAVWLGILADWILGIPTIFAPEWVLGLLGFRPTGDPVWTSFAALLVVLLSLFYIPGANNPYRYRLSAWFAVFARPPGVIFFLFLNPGTYPAFGWLDGFLFLIQFPLLILTMRHAPAYEDKEGATLQAEPEQRNHATTWLRRTLWVGIIADFVLGIPAIFAPQWVLGLLGFRPTDDPVWTSFAALILVLLAIFYIPGANKPYRYRFNAWMAVLARPPGVIFFFLLWPGFYPAFGWLDGFLFLIQFPFLVKVMQLIPNRRFWDTQVGEYRGTTFRYVKEAAFRGPYDDHNLPYHKGLGLTTFLQFINDSSRNMHDKRDIRPVYNKLIHSNGVCYAGTWKIDQETPYSGYFATGSEGLLVARASVAGPLIWQGAKRAFGIAGKVFPTMDPDEWVWPGNFVTVSHLSGSKAKHVLDIEILNYPTIGLDPVANLINRMLFRLMDTRPGYRQLFPISTLGVKPGDPVVTPDLLRLMPMEGTPRVDAKDFRDEIRLRNYPDGKLVYDIQVKNFGDAEWTRIGSITFTEDVVSEGSDKQLHFWIPRDVPNVPQPVPNEAGYSEVRQ</sequence>
<feature type="transmembrane region" description="Helical" evidence="1">
    <location>
        <begin position="75"/>
        <end position="94"/>
    </location>
</feature>
<feature type="transmembrane region" description="Helical" evidence="1">
    <location>
        <begin position="186"/>
        <end position="204"/>
    </location>
</feature>
<gene>
    <name evidence="2" type="ordered locus">Nhal_1346</name>
</gene>
<evidence type="ECO:0000313" key="2">
    <source>
        <dbReference type="EMBL" id="ADE14497.1"/>
    </source>
</evidence>
<feature type="transmembrane region" description="Helical" evidence="1">
    <location>
        <begin position="46"/>
        <end position="63"/>
    </location>
</feature>
<protein>
    <submittedName>
        <fullName evidence="2">Uncharacterized protein</fullName>
    </submittedName>
</protein>
<keyword evidence="1" id="KW-0812">Transmembrane</keyword>
<feature type="transmembrane region" description="Helical" evidence="1">
    <location>
        <begin position="100"/>
        <end position="119"/>
    </location>
</feature>
<dbReference type="eggNOG" id="COG1858">
    <property type="taxonomic scope" value="Bacteria"/>
</dbReference>
<dbReference type="Proteomes" id="UP000001844">
    <property type="component" value="Chromosome"/>
</dbReference>
<dbReference type="KEGG" id="nhl:Nhal_1346"/>
<dbReference type="STRING" id="472759.Nhal_1346"/>
<feature type="transmembrane region" description="Helical" evidence="1">
    <location>
        <begin position="151"/>
        <end position="174"/>
    </location>
</feature>
<organism evidence="2 3">
    <name type="scientific">Nitrosococcus halophilus (strain Nc4)</name>
    <dbReference type="NCBI Taxonomy" id="472759"/>
    <lineage>
        <taxon>Bacteria</taxon>
        <taxon>Pseudomonadati</taxon>
        <taxon>Pseudomonadota</taxon>
        <taxon>Gammaproteobacteria</taxon>
        <taxon>Chromatiales</taxon>
        <taxon>Chromatiaceae</taxon>
        <taxon>Nitrosococcus</taxon>
    </lineage>
</organism>
<dbReference type="HOGENOM" id="CLU_480463_0_0_6"/>